<proteinExistence type="predicted"/>
<dbReference type="Proteomes" id="UP001211420">
    <property type="component" value="Unassembled WGS sequence"/>
</dbReference>
<sequence>MDEKEYYCSFCGEELQSNQQVITDAHTGDIYCSVNCFLVFRADIYETLKEYIETNG</sequence>
<dbReference type="EMBL" id="JAKHPW010000002">
    <property type="protein sequence ID" value="MCZ3621891.1"/>
    <property type="molecule type" value="Genomic_DNA"/>
</dbReference>
<comment type="caution">
    <text evidence="1">The sequence shown here is derived from an EMBL/GenBank/DDBJ whole genome shotgun (WGS) entry which is preliminary data.</text>
</comment>
<name>A0ABT4K199_9LACO</name>
<keyword evidence="2" id="KW-1185">Reference proteome</keyword>
<accession>A0ABT4K199</accession>
<evidence type="ECO:0000313" key="2">
    <source>
        <dbReference type="Proteomes" id="UP001211420"/>
    </source>
</evidence>
<evidence type="ECO:0008006" key="3">
    <source>
        <dbReference type="Google" id="ProtNLM"/>
    </source>
</evidence>
<reference evidence="1 2" key="1">
    <citation type="submission" date="2022-01" db="EMBL/GenBank/DDBJ databases">
        <title>VMRC isolate genome collection.</title>
        <authorList>
            <person name="France M."/>
            <person name="Rutt L."/>
            <person name="Humphrys M."/>
            <person name="Ravel J."/>
        </authorList>
    </citation>
    <scope>NUCLEOTIDE SEQUENCE [LARGE SCALE GENOMIC DNA]</scope>
    <source>
        <strain evidence="1 2">C0172B4</strain>
    </source>
</reference>
<gene>
    <name evidence="1" type="ORF">L2772_03265</name>
</gene>
<evidence type="ECO:0000313" key="1">
    <source>
        <dbReference type="EMBL" id="MCZ3621891.1"/>
    </source>
</evidence>
<organism evidence="1 2">
    <name type="scientific">Lactobacillus mulieris</name>
    <dbReference type="NCBI Taxonomy" id="2508708"/>
    <lineage>
        <taxon>Bacteria</taxon>
        <taxon>Bacillati</taxon>
        <taxon>Bacillota</taxon>
        <taxon>Bacilli</taxon>
        <taxon>Lactobacillales</taxon>
        <taxon>Lactobacillaceae</taxon>
        <taxon>Lactobacillus</taxon>
    </lineage>
</organism>
<protein>
    <recommendedName>
        <fullName evidence="3">TRASH domain-containing protein</fullName>
    </recommendedName>
</protein>
<dbReference type="RefSeq" id="WP_269254498.1">
    <property type="nucleotide sequence ID" value="NZ_JAKHPU010000002.1"/>
</dbReference>